<reference evidence="2 3" key="1">
    <citation type="submission" date="2015-06" db="EMBL/GenBank/DDBJ databases">
        <title>Draft genome sequence of an Alphaproteobacteria species associated to the Mediterranean sponge Oscarella lobularis.</title>
        <authorList>
            <person name="Jourda C."/>
            <person name="Santini S."/>
            <person name="Claverie J.-M."/>
        </authorList>
    </citation>
    <scope>NUCLEOTIDE SEQUENCE [LARGE SCALE GENOMIC DNA]</scope>
    <source>
        <strain evidence="2">IGS</strain>
    </source>
</reference>
<feature type="signal peptide" evidence="1">
    <location>
        <begin position="1"/>
        <end position="21"/>
    </location>
</feature>
<evidence type="ECO:0000313" key="2">
    <source>
        <dbReference type="EMBL" id="KMW57157.1"/>
    </source>
</evidence>
<dbReference type="EMBL" id="LFTY01000002">
    <property type="protein sequence ID" value="KMW57157.1"/>
    <property type="molecule type" value="Genomic_DNA"/>
</dbReference>
<dbReference type="STRING" id="1675527.AIOL_002118"/>
<organism evidence="2 3">
    <name type="scientific">Candidatus Rhodobacter oscarellae</name>
    <dbReference type="NCBI Taxonomy" id="1675527"/>
    <lineage>
        <taxon>Bacteria</taxon>
        <taxon>Pseudomonadati</taxon>
        <taxon>Pseudomonadota</taxon>
        <taxon>Alphaproteobacteria</taxon>
        <taxon>Rhodobacterales</taxon>
        <taxon>Rhodobacter group</taxon>
        <taxon>Rhodobacter</taxon>
    </lineage>
</organism>
<evidence type="ECO:0008006" key="4">
    <source>
        <dbReference type="Google" id="ProtNLM"/>
    </source>
</evidence>
<dbReference type="Proteomes" id="UP000037178">
    <property type="component" value="Unassembled WGS sequence"/>
</dbReference>
<evidence type="ECO:0000256" key="1">
    <source>
        <dbReference type="SAM" id="SignalP"/>
    </source>
</evidence>
<dbReference type="PATRIC" id="fig|1675527.3.peg.2232"/>
<dbReference type="RefSeq" id="WP_200898750.1">
    <property type="nucleotide sequence ID" value="NZ_LFTY01000002.1"/>
</dbReference>
<accession>A0A0J9E396</accession>
<protein>
    <recommendedName>
        <fullName evidence="4">Adenylosuccinate lyase</fullName>
    </recommendedName>
</protein>
<comment type="caution">
    <text evidence="2">The sequence shown here is derived from an EMBL/GenBank/DDBJ whole genome shotgun (WGS) entry which is preliminary data.</text>
</comment>
<proteinExistence type="predicted"/>
<dbReference type="PROSITE" id="PS51257">
    <property type="entry name" value="PROKAR_LIPOPROTEIN"/>
    <property type="match status" value="1"/>
</dbReference>
<dbReference type="AlphaFoldDB" id="A0A0J9E396"/>
<evidence type="ECO:0000313" key="3">
    <source>
        <dbReference type="Proteomes" id="UP000037178"/>
    </source>
</evidence>
<feature type="chain" id="PRO_5005317958" description="Adenylosuccinate lyase" evidence="1">
    <location>
        <begin position="22"/>
        <end position="55"/>
    </location>
</feature>
<keyword evidence="1" id="KW-0732">Signal</keyword>
<gene>
    <name evidence="2" type="ORF">AIOL_002118</name>
</gene>
<sequence>MKIKTTLAAAILVLSPTFAMAMGCSGYGHTEQAMSCAEGTAFDEKTGTCIPVVTG</sequence>
<keyword evidence="3" id="KW-1185">Reference proteome</keyword>
<name>A0A0J9E396_9RHOB</name>